<keyword evidence="3" id="KW-0418">Kinase</keyword>
<organism evidence="3 4">
    <name type="scientific">Pontibacter locisalis</name>
    <dbReference type="NCBI Taxonomy" id="1719035"/>
    <lineage>
        <taxon>Bacteria</taxon>
        <taxon>Pseudomonadati</taxon>
        <taxon>Bacteroidota</taxon>
        <taxon>Cytophagia</taxon>
        <taxon>Cytophagales</taxon>
        <taxon>Hymenobacteraceae</taxon>
        <taxon>Pontibacter</taxon>
    </lineage>
</organism>
<dbReference type="InterPro" id="IPR036890">
    <property type="entry name" value="HATPase_C_sf"/>
</dbReference>
<proteinExistence type="predicted"/>
<dbReference type="Proteomes" id="UP001597544">
    <property type="component" value="Unassembled WGS sequence"/>
</dbReference>
<feature type="transmembrane region" description="Helical" evidence="1">
    <location>
        <begin position="7"/>
        <end position="28"/>
    </location>
</feature>
<name>A0ABW5II52_9BACT</name>
<reference evidence="4" key="1">
    <citation type="journal article" date="2019" name="Int. J. Syst. Evol. Microbiol.">
        <title>The Global Catalogue of Microorganisms (GCM) 10K type strain sequencing project: providing services to taxonomists for standard genome sequencing and annotation.</title>
        <authorList>
            <consortium name="The Broad Institute Genomics Platform"/>
            <consortium name="The Broad Institute Genome Sequencing Center for Infectious Disease"/>
            <person name="Wu L."/>
            <person name="Ma J."/>
        </authorList>
    </citation>
    <scope>NUCLEOTIDE SEQUENCE [LARGE SCALE GENOMIC DNA]</scope>
    <source>
        <strain evidence="4">KCTC 42498</strain>
    </source>
</reference>
<protein>
    <submittedName>
        <fullName evidence="3">Sensor histidine kinase</fullName>
        <ecNumber evidence="3">2.7.13.3</ecNumber>
    </submittedName>
</protein>
<dbReference type="SUPFAM" id="SSF55874">
    <property type="entry name" value="ATPase domain of HSP90 chaperone/DNA topoisomerase II/histidine kinase"/>
    <property type="match status" value="1"/>
</dbReference>
<dbReference type="GO" id="GO:0004673">
    <property type="term" value="F:protein histidine kinase activity"/>
    <property type="evidence" value="ECO:0007669"/>
    <property type="project" value="UniProtKB-EC"/>
</dbReference>
<dbReference type="EMBL" id="JBHULU010000004">
    <property type="protein sequence ID" value="MFD2513088.1"/>
    <property type="molecule type" value="Genomic_DNA"/>
</dbReference>
<evidence type="ECO:0000313" key="3">
    <source>
        <dbReference type="EMBL" id="MFD2513088.1"/>
    </source>
</evidence>
<keyword evidence="4" id="KW-1185">Reference proteome</keyword>
<keyword evidence="1" id="KW-0812">Transmembrane</keyword>
<keyword evidence="1" id="KW-1133">Transmembrane helix</keyword>
<dbReference type="EC" id="2.7.13.3" evidence="3"/>
<evidence type="ECO:0000256" key="1">
    <source>
        <dbReference type="SAM" id="Phobius"/>
    </source>
</evidence>
<evidence type="ECO:0000259" key="2">
    <source>
        <dbReference type="Pfam" id="PF06580"/>
    </source>
</evidence>
<dbReference type="PANTHER" id="PTHR34220:SF7">
    <property type="entry name" value="SENSOR HISTIDINE KINASE YPDA"/>
    <property type="match status" value="1"/>
</dbReference>
<evidence type="ECO:0000313" key="4">
    <source>
        <dbReference type="Proteomes" id="UP001597544"/>
    </source>
</evidence>
<dbReference type="PANTHER" id="PTHR34220">
    <property type="entry name" value="SENSOR HISTIDINE KINASE YPDA"/>
    <property type="match status" value="1"/>
</dbReference>
<dbReference type="Pfam" id="PF06580">
    <property type="entry name" value="His_kinase"/>
    <property type="match status" value="1"/>
</dbReference>
<accession>A0ABW5II52</accession>
<dbReference type="Gene3D" id="3.30.565.10">
    <property type="entry name" value="Histidine kinase-like ATPase, C-terminal domain"/>
    <property type="match status" value="1"/>
</dbReference>
<keyword evidence="3" id="KW-0808">Transferase</keyword>
<dbReference type="InterPro" id="IPR050640">
    <property type="entry name" value="Bact_2-comp_sensor_kinase"/>
</dbReference>
<sequence>MPSLRIISIYLGWALLWVLVQTILLRFFGTAWGVATTDALLTNLLLVGGGYATSKGLRYYQPSAREAAHLLGWSVALAGICVAVFYWLIGKVYAGYADYLQFVDTTLPVRFVYSWLMVLLILLLSWMWFYLQNRQQDEDRRATTEKMAREAELFNLRQQLQPHFLFNSLNSISALIGARPEQARTMIQQLSDFLRGTLRKDNQQVMALADELKHLQLYLDIERVRFGHRLKTAIEVQNETMNMRLPALLLQPVVENAIKFGLYDTVGETEITIKASAEDNHLLLQVKNPFDPETVRPQHGTGFGLSSVRRRLYLLYARQDLLRTQQQDHTFITTIKIPQNYEQVPDNR</sequence>
<comment type="caution">
    <text evidence="3">The sequence shown here is derived from an EMBL/GenBank/DDBJ whole genome shotgun (WGS) entry which is preliminary data.</text>
</comment>
<feature type="domain" description="Signal transduction histidine kinase internal region" evidence="2">
    <location>
        <begin position="151"/>
        <end position="230"/>
    </location>
</feature>
<gene>
    <name evidence="3" type="ORF">ACFSRY_04370</name>
</gene>
<dbReference type="InterPro" id="IPR010559">
    <property type="entry name" value="Sig_transdc_His_kin_internal"/>
</dbReference>
<keyword evidence="1" id="KW-0472">Membrane</keyword>
<feature type="transmembrane region" description="Helical" evidence="1">
    <location>
        <begin position="109"/>
        <end position="131"/>
    </location>
</feature>
<feature type="transmembrane region" description="Helical" evidence="1">
    <location>
        <begin position="70"/>
        <end position="89"/>
    </location>
</feature>
<dbReference type="RefSeq" id="WP_377503546.1">
    <property type="nucleotide sequence ID" value="NZ_JBHULU010000004.1"/>
</dbReference>